<sequence length="71" mass="7791">MMPLPQTLETLARLGVHLDLSEHSYLPQTLENLVRLVRGSGGHVTINASNFLPPTLENLARIGGAHVTFKF</sequence>
<protein>
    <submittedName>
        <fullName evidence="1">Uncharacterized protein</fullName>
    </submittedName>
</protein>
<organism evidence="1 2">
    <name type="scientific">Burkholderia cenocepacia</name>
    <dbReference type="NCBI Taxonomy" id="95486"/>
    <lineage>
        <taxon>Bacteria</taxon>
        <taxon>Pseudomonadati</taxon>
        <taxon>Pseudomonadota</taxon>
        <taxon>Betaproteobacteria</taxon>
        <taxon>Burkholderiales</taxon>
        <taxon>Burkholderiaceae</taxon>
        <taxon>Burkholderia</taxon>
        <taxon>Burkholderia cepacia complex</taxon>
    </lineage>
</organism>
<proteinExistence type="predicted"/>
<evidence type="ECO:0000313" key="2">
    <source>
        <dbReference type="Proteomes" id="UP000494322"/>
    </source>
</evidence>
<name>A0A6J5JVZ5_9BURK</name>
<dbReference type="AlphaFoldDB" id="A0A6J5JVZ5"/>
<accession>A0A6J5JVZ5</accession>
<evidence type="ECO:0000313" key="1">
    <source>
        <dbReference type="EMBL" id="CAB3976182.1"/>
    </source>
</evidence>
<gene>
    <name evidence="1" type="ORF">BCO9919_07543</name>
</gene>
<reference evidence="1 2" key="1">
    <citation type="submission" date="2020-04" db="EMBL/GenBank/DDBJ databases">
        <authorList>
            <person name="Depoorter E."/>
        </authorList>
    </citation>
    <scope>NUCLEOTIDE SEQUENCE [LARGE SCALE GENOMIC DNA]</scope>
    <source>
        <strain evidence="1 2">BCC0132</strain>
    </source>
</reference>
<dbReference type="Proteomes" id="UP000494322">
    <property type="component" value="Unassembled WGS sequence"/>
</dbReference>
<dbReference type="EMBL" id="CABWIK020000144">
    <property type="protein sequence ID" value="CAB3976182.1"/>
    <property type="molecule type" value="Genomic_DNA"/>
</dbReference>